<keyword evidence="5" id="KW-1185">Reference proteome</keyword>
<dbReference type="GO" id="GO:0046168">
    <property type="term" value="P:glycerol-3-phosphate catabolic process"/>
    <property type="evidence" value="ECO:0007669"/>
    <property type="project" value="InterPro"/>
</dbReference>
<dbReference type="PANTHER" id="PTHR38015:SF1">
    <property type="entry name" value="OPINE DEHYDROGENASE DOMAIN-CONTAINING PROTEIN"/>
    <property type="match status" value="1"/>
</dbReference>
<dbReference type="RefSeq" id="WP_061916613.1">
    <property type="nucleotide sequence ID" value="NZ_DF967971.1"/>
</dbReference>
<evidence type="ECO:0000259" key="2">
    <source>
        <dbReference type="Pfam" id="PF01210"/>
    </source>
</evidence>
<dbReference type="GO" id="GO:0051287">
    <property type="term" value="F:NAD binding"/>
    <property type="evidence" value="ECO:0007669"/>
    <property type="project" value="InterPro"/>
</dbReference>
<dbReference type="Gene3D" id="1.10.1040.10">
    <property type="entry name" value="N-(1-d-carboxylethyl)-l-norvaline Dehydrogenase, domain 2"/>
    <property type="match status" value="1"/>
</dbReference>
<dbReference type="EMBL" id="LGHJ01000026">
    <property type="protein sequence ID" value="KPL71501.1"/>
    <property type="molecule type" value="Genomic_DNA"/>
</dbReference>
<dbReference type="GO" id="GO:0016616">
    <property type="term" value="F:oxidoreductase activity, acting on the CH-OH group of donors, NAD or NADP as acceptor"/>
    <property type="evidence" value="ECO:0007669"/>
    <property type="project" value="InterPro"/>
</dbReference>
<dbReference type="Pfam" id="PF02317">
    <property type="entry name" value="Octopine_DH"/>
    <property type="match status" value="1"/>
</dbReference>
<sequence length="374" mass="40937">MTDISRFAVIGAGNGGKAMAAHLALMGFDVSLYNRTYAHVEIIAKRGGIDLESYEGGPKGFGKIRLVTDDIATAIKDAQVIMVVLPSSAHAEIAQKMACHLKEGQTIILHPGRTLGAIEFDVILRRSGCNVEVNVAEAETFIYASRTDGPAQARIFRIKEAVPLAALPAVKTPLVLEQIRIAFPQYIDGINVLHTGLNNMGAIFHPALTILNAGWIEATHGDFQFYIDGVTPSVARVLEILDRERVTVASALGIRARTALEWLELAYNVTGETLHERIHNQTGYYGIKAPATLNHRYIFEDVPMSLVPIASLGERYGVSVNGINSVIRLACIIHRTDYWRRGRTLEKLGIKDLSVSELTTYVTSGWKDIESFSG</sequence>
<dbReference type="InterPro" id="IPR051729">
    <property type="entry name" value="Opine/Lysopine_DH"/>
</dbReference>
<protein>
    <submittedName>
        <fullName evidence="4">NADP transhydrogenase subunit alpha</fullName>
    </submittedName>
</protein>
<dbReference type="SUPFAM" id="SSF48179">
    <property type="entry name" value="6-phosphogluconate dehydrogenase C-terminal domain-like"/>
    <property type="match status" value="1"/>
</dbReference>
<evidence type="ECO:0000259" key="3">
    <source>
        <dbReference type="Pfam" id="PF02317"/>
    </source>
</evidence>
<evidence type="ECO:0000256" key="1">
    <source>
        <dbReference type="ARBA" id="ARBA00023002"/>
    </source>
</evidence>
<evidence type="ECO:0000313" key="5">
    <source>
        <dbReference type="Proteomes" id="UP000050514"/>
    </source>
</evidence>
<dbReference type="AlphaFoldDB" id="A0A0P6WYF0"/>
<dbReference type="STRING" id="360411.AC812_16310"/>
<proteinExistence type="predicted"/>
<evidence type="ECO:0000313" key="4">
    <source>
        <dbReference type="EMBL" id="KPL71501.1"/>
    </source>
</evidence>
<feature type="domain" description="Opine dehydrogenase" evidence="3">
    <location>
        <begin position="191"/>
        <end position="333"/>
    </location>
</feature>
<comment type="caution">
    <text evidence="4">The sequence shown here is derived from an EMBL/GenBank/DDBJ whole genome shotgun (WGS) entry which is preliminary data.</text>
</comment>
<dbReference type="PANTHER" id="PTHR38015">
    <property type="entry name" value="BLR6086 PROTEIN"/>
    <property type="match status" value="1"/>
</dbReference>
<dbReference type="InterPro" id="IPR003421">
    <property type="entry name" value="Opine_DH"/>
</dbReference>
<accession>A0A0P6WYF0</accession>
<dbReference type="InterPro" id="IPR036291">
    <property type="entry name" value="NAD(P)-bd_dom_sf"/>
</dbReference>
<keyword evidence="1" id="KW-0560">Oxidoreductase</keyword>
<dbReference type="Pfam" id="PF01210">
    <property type="entry name" value="NAD_Gly3P_dh_N"/>
    <property type="match status" value="1"/>
</dbReference>
<dbReference type="InterPro" id="IPR008927">
    <property type="entry name" value="6-PGluconate_DH-like_C_sf"/>
</dbReference>
<name>A0A0P6WYF0_9CHLR</name>
<dbReference type="InterPro" id="IPR013328">
    <property type="entry name" value="6PGD_dom2"/>
</dbReference>
<dbReference type="Proteomes" id="UP000050514">
    <property type="component" value="Unassembled WGS sequence"/>
</dbReference>
<dbReference type="OrthoDB" id="1073746at2"/>
<dbReference type="InterPro" id="IPR011128">
    <property type="entry name" value="G3P_DH_NAD-dep_N"/>
</dbReference>
<dbReference type="Gene3D" id="3.40.50.720">
    <property type="entry name" value="NAD(P)-binding Rossmann-like Domain"/>
    <property type="match status" value="1"/>
</dbReference>
<dbReference type="SUPFAM" id="SSF51735">
    <property type="entry name" value="NAD(P)-binding Rossmann-fold domains"/>
    <property type="match status" value="1"/>
</dbReference>
<organism evidence="4 5">
    <name type="scientific">Bellilinea caldifistulae</name>
    <dbReference type="NCBI Taxonomy" id="360411"/>
    <lineage>
        <taxon>Bacteria</taxon>
        <taxon>Bacillati</taxon>
        <taxon>Chloroflexota</taxon>
        <taxon>Anaerolineae</taxon>
        <taxon>Anaerolineales</taxon>
        <taxon>Anaerolineaceae</taxon>
        <taxon>Bellilinea</taxon>
    </lineage>
</organism>
<feature type="domain" description="Glycerol-3-phosphate dehydrogenase NAD-dependent N-terminal" evidence="2">
    <location>
        <begin position="8"/>
        <end position="108"/>
    </location>
</feature>
<reference evidence="4 5" key="1">
    <citation type="submission" date="2015-07" db="EMBL/GenBank/DDBJ databases">
        <title>Draft genome of Bellilinea caldifistulae DSM 17877.</title>
        <authorList>
            <person name="Hemp J."/>
            <person name="Ward L.M."/>
            <person name="Pace L.A."/>
            <person name="Fischer W.W."/>
        </authorList>
    </citation>
    <scope>NUCLEOTIDE SEQUENCE [LARGE SCALE GENOMIC DNA]</scope>
    <source>
        <strain evidence="4 5">GOMI-1</strain>
    </source>
</reference>
<gene>
    <name evidence="4" type="ORF">AC812_16310</name>
</gene>